<dbReference type="NCBIfam" id="NF002541">
    <property type="entry name" value="PRK02101.1-1"/>
    <property type="match status" value="1"/>
</dbReference>
<organism evidence="2 3">
    <name type="scientific">Thalassolituus maritimus</name>
    <dbReference type="NCBI Taxonomy" id="484498"/>
    <lineage>
        <taxon>Bacteria</taxon>
        <taxon>Pseudomonadati</taxon>
        <taxon>Pseudomonadota</taxon>
        <taxon>Gammaproteobacteria</taxon>
        <taxon>Oceanospirillales</taxon>
        <taxon>Oceanospirillaceae</taxon>
        <taxon>Thalassolituus</taxon>
    </lineage>
</organism>
<dbReference type="PANTHER" id="PTHR30283:SF4">
    <property type="entry name" value="PEROXIDE STRESS RESISTANCE PROTEIN YAAA"/>
    <property type="match status" value="1"/>
</dbReference>
<dbReference type="PANTHER" id="PTHR30283">
    <property type="entry name" value="PEROXIDE STRESS RESPONSE PROTEIN YAAA"/>
    <property type="match status" value="1"/>
</dbReference>
<comment type="similarity">
    <text evidence="1">Belongs to the UPF0246 family.</text>
</comment>
<accession>A0ABP9ZYS8</accession>
<comment type="caution">
    <text evidence="2">The sequence shown here is derived from an EMBL/GenBank/DDBJ whole genome shotgun (WGS) entry which is preliminary data.</text>
</comment>
<name>A0ABP9ZYS8_9GAMM</name>
<gene>
    <name evidence="2" type="primary">yaaA</name>
    <name evidence="2" type="ORF">NBRC116585_14180</name>
</gene>
<evidence type="ECO:0000256" key="1">
    <source>
        <dbReference type="HAMAP-Rule" id="MF_00652"/>
    </source>
</evidence>
<dbReference type="HAMAP" id="MF_00652">
    <property type="entry name" value="UPF0246"/>
    <property type="match status" value="1"/>
</dbReference>
<dbReference type="NCBIfam" id="NF002542">
    <property type="entry name" value="PRK02101.1-3"/>
    <property type="match status" value="1"/>
</dbReference>
<dbReference type="Proteomes" id="UP001481413">
    <property type="component" value="Unassembled WGS sequence"/>
</dbReference>
<protein>
    <recommendedName>
        <fullName evidence="1">UPF0246 protein NBRC116585_14180</fullName>
    </recommendedName>
</protein>
<dbReference type="EMBL" id="BAABWH010000003">
    <property type="protein sequence ID" value="GAA6145300.1"/>
    <property type="molecule type" value="Genomic_DNA"/>
</dbReference>
<proteinExistence type="inferred from homology"/>
<dbReference type="Pfam" id="PF03883">
    <property type="entry name" value="H2O2_YaaD"/>
    <property type="match status" value="1"/>
</dbReference>
<dbReference type="RefSeq" id="WP_353294230.1">
    <property type="nucleotide sequence ID" value="NZ_BAABWH010000003.1"/>
</dbReference>
<sequence>MLTLLSPAKTLDFDTPPVTDQHSTPDYLDDSAELIDVLRKYSPDDIAGLMKLSPKLAELNVQRYSDWELPFPDGQAKAAVLAFKGDVYTGLDADSMSKQDLDYAQGRLRILSGLYGLLRPLDLILPYRLEMGTRLDNDRGKDLYAFWGDKITDALNELTRESGITTIVNLASNEYFKSVKKKQLEAELITPVFKDEKNGKYKIISFYAKKARGLMAAYQITERIEDAQALKDFDVAGYRFSEEESSDTEWVFKRAEKDIPNA</sequence>
<reference evidence="2 3" key="1">
    <citation type="submission" date="2024-04" db="EMBL/GenBank/DDBJ databases">
        <title>Draft genome sequence of Thalassolituus maritimus NBRC 116585.</title>
        <authorList>
            <person name="Miyakawa T."/>
            <person name="Kusuya Y."/>
            <person name="Miura T."/>
        </authorList>
    </citation>
    <scope>NUCLEOTIDE SEQUENCE [LARGE SCALE GENOMIC DNA]</scope>
    <source>
        <strain evidence="2 3">5NW40-0001</strain>
    </source>
</reference>
<keyword evidence="3" id="KW-1185">Reference proteome</keyword>
<evidence type="ECO:0000313" key="2">
    <source>
        <dbReference type="EMBL" id="GAA6145300.1"/>
    </source>
</evidence>
<dbReference type="InterPro" id="IPR005583">
    <property type="entry name" value="YaaA"/>
</dbReference>
<evidence type="ECO:0000313" key="3">
    <source>
        <dbReference type="Proteomes" id="UP001481413"/>
    </source>
</evidence>